<dbReference type="PANTHER" id="PTHR28259">
    <property type="entry name" value="FLUORIDE EXPORT PROTEIN 1-RELATED"/>
    <property type="match status" value="1"/>
</dbReference>
<feature type="transmembrane region" description="Helical" evidence="12">
    <location>
        <begin position="66"/>
        <end position="85"/>
    </location>
</feature>
<evidence type="ECO:0000256" key="6">
    <source>
        <dbReference type="ARBA" id="ARBA00023053"/>
    </source>
</evidence>
<comment type="activity regulation">
    <text evidence="12">Na(+) is not transported, but it plays an essential structural role and its presence is essential for fluoride channel function.</text>
</comment>
<sequence>MSIPVSILAIALGAACGANLRWALGLALNALFPALPPGTLAANLLGAWLIGIAIAVFAALPELSPFWKLAIITGFLGALTTFSTFSAEIFTQIQSGRFGWAFTGIAVHVAGSLAMTGLGMGTVALLRQLVGAAR</sequence>
<evidence type="ECO:0000256" key="3">
    <source>
        <dbReference type="ARBA" id="ARBA00022519"/>
    </source>
</evidence>
<evidence type="ECO:0000313" key="14">
    <source>
        <dbReference type="Proteomes" id="UP001460888"/>
    </source>
</evidence>
<dbReference type="NCBIfam" id="NF010792">
    <property type="entry name" value="PRK14196.1"/>
    <property type="match status" value="1"/>
</dbReference>
<dbReference type="RefSeq" id="WP_434547879.1">
    <property type="nucleotide sequence ID" value="NZ_APND01000001.1"/>
</dbReference>
<feature type="binding site" evidence="12">
    <location>
        <position position="77"/>
    </location>
    <ligand>
        <name>Na(+)</name>
        <dbReference type="ChEBI" id="CHEBI:29101"/>
        <note>structural</note>
    </ligand>
</feature>
<comment type="catalytic activity">
    <reaction evidence="11">
        <text>fluoride(in) = fluoride(out)</text>
        <dbReference type="Rhea" id="RHEA:76159"/>
        <dbReference type="ChEBI" id="CHEBI:17051"/>
    </reaction>
    <physiologicalReaction direction="left-to-right" evidence="11">
        <dbReference type="Rhea" id="RHEA:76160"/>
    </physiologicalReaction>
</comment>
<keyword evidence="8 12" id="KW-0472">Membrane</keyword>
<feature type="transmembrane region" description="Helical" evidence="12">
    <location>
        <begin position="105"/>
        <end position="126"/>
    </location>
</feature>
<keyword evidence="3" id="KW-0997">Cell inner membrane</keyword>
<evidence type="ECO:0000256" key="9">
    <source>
        <dbReference type="ARBA" id="ARBA00023303"/>
    </source>
</evidence>
<dbReference type="NCBIfam" id="TIGR00494">
    <property type="entry name" value="crcB"/>
    <property type="match status" value="1"/>
</dbReference>
<evidence type="ECO:0000256" key="1">
    <source>
        <dbReference type="ARBA" id="ARBA00004651"/>
    </source>
</evidence>
<evidence type="ECO:0000256" key="7">
    <source>
        <dbReference type="ARBA" id="ARBA00023065"/>
    </source>
</evidence>
<comment type="function">
    <text evidence="12">Fluoride-specific ion channel. Important for reducing fluoride concentration in the cell, thus reducing its toxicity.</text>
</comment>
<dbReference type="EMBL" id="APND01000001">
    <property type="protein sequence ID" value="MES1928690.1"/>
    <property type="molecule type" value="Genomic_DNA"/>
</dbReference>
<comment type="caution">
    <text evidence="13">The sequence shown here is derived from an EMBL/GenBank/DDBJ whole genome shotgun (WGS) entry which is preliminary data.</text>
</comment>
<feature type="transmembrane region" description="Helical" evidence="12">
    <location>
        <begin position="39"/>
        <end position="59"/>
    </location>
</feature>
<dbReference type="Proteomes" id="UP001460888">
    <property type="component" value="Unassembled WGS sequence"/>
</dbReference>
<reference evidence="13 14" key="1">
    <citation type="submission" date="2013-03" db="EMBL/GenBank/DDBJ databases">
        <title>Salinisphaera dokdonensis CL-ES53 Genome Sequencing.</title>
        <authorList>
            <person name="Li C."/>
            <person name="Lai Q."/>
            <person name="Shao Z."/>
        </authorList>
    </citation>
    <scope>NUCLEOTIDE SEQUENCE [LARGE SCALE GENOMIC DNA]</scope>
    <source>
        <strain evidence="13 14">CL-ES53</strain>
    </source>
</reference>
<evidence type="ECO:0000256" key="10">
    <source>
        <dbReference type="ARBA" id="ARBA00035120"/>
    </source>
</evidence>
<proteinExistence type="inferred from homology"/>
<dbReference type="Pfam" id="PF02537">
    <property type="entry name" value="CRCB"/>
    <property type="match status" value="1"/>
</dbReference>
<keyword evidence="6 12" id="KW-0915">Sodium</keyword>
<evidence type="ECO:0000313" key="13">
    <source>
        <dbReference type="EMBL" id="MES1928690.1"/>
    </source>
</evidence>
<keyword evidence="5 12" id="KW-1133">Transmembrane helix</keyword>
<evidence type="ECO:0000256" key="4">
    <source>
        <dbReference type="ARBA" id="ARBA00022692"/>
    </source>
</evidence>
<evidence type="ECO:0000256" key="5">
    <source>
        <dbReference type="ARBA" id="ARBA00022989"/>
    </source>
</evidence>
<keyword evidence="9 12" id="KW-0407">Ion channel</keyword>
<keyword evidence="2 12" id="KW-1003">Cell membrane</keyword>
<gene>
    <name evidence="12" type="primary">fluC</name>
    <name evidence="12" type="synonym">crcB</name>
    <name evidence="13" type="ORF">SADO_05505</name>
</gene>
<dbReference type="HAMAP" id="MF_00454">
    <property type="entry name" value="FluC"/>
    <property type="match status" value="1"/>
</dbReference>
<keyword evidence="4 12" id="KW-0812">Transmembrane</keyword>
<evidence type="ECO:0000256" key="2">
    <source>
        <dbReference type="ARBA" id="ARBA00022475"/>
    </source>
</evidence>
<comment type="subcellular location">
    <subcellularLocation>
        <location evidence="1 12">Cell membrane</location>
        <topology evidence="1 12">Multi-pass membrane protein</topology>
    </subcellularLocation>
</comment>
<comment type="similarity">
    <text evidence="10 12">Belongs to the fluoride channel Fluc/FEX (TC 1.A.43) family.</text>
</comment>
<evidence type="ECO:0000256" key="11">
    <source>
        <dbReference type="ARBA" id="ARBA00035585"/>
    </source>
</evidence>
<evidence type="ECO:0000256" key="8">
    <source>
        <dbReference type="ARBA" id="ARBA00023136"/>
    </source>
</evidence>
<dbReference type="PANTHER" id="PTHR28259:SF1">
    <property type="entry name" value="FLUORIDE EXPORT PROTEIN 1-RELATED"/>
    <property type="match status" value="1"/>
</dbReference>
<feature type="binding site" evidence="12">
    <location>
        <position position="80"/>
    </location>
    <ligand>
        <name>Na(+)</name>
        <dbReference type="ChEBI" id="CHEBI:29101"/>
        <note>structural</note>
    </ligand>
</feature>
<name>A0ABV2AYH1_9GAMM</name>
<keyword evidence="12" id="KW-0813">Transport</keyword>
<organism evidence="13 14">
    <name type="scientific">Salinisphaera dokdonensis CL-ES53</name>
    <dbReference type="NCBI Taxonomy" id="1304272"/>
    <lineage>
        <taxon>Bacteria</taxon>
        <taxon>Pseudomonadati</taxon>
        <taxon>Pseudomonadota</taxon>
        <taxon>Gammaproteobacteria</taxon>
        <taxon>Salinisphaerales</taxon>
        <taxon>Salinisphaeraceae</taxon>
        <taxon>Salinisphaera</taxon>
    </lineage>
</organism>
<accession>A0ABV2AYH1</accession>
<keyword evidence="12" id="KW-0479">Metal-binding</keyword>
<keyword evidence="7 12" id="KW-0406">Ion transport</keyword>
<dbReference type="InterPro" id="IPR003691">
    <property type="entry name" value="FluC"/>
</dbReference>
<protein>
    <recommendedName>
        <fullName evidence="12">Fluoride-specific ion channel FluC</fullName>
    </recommendedName>
</protein>
<keyword evidence="14" id="KW-1185">Reference proteome</keyword>
<evidence type="ECO:0000256" key="12">
    <source>
        <dbReference type="HAMAP-Rule" id="MF_00454"/>
    </source>
</evidence>